<evidence type="ECO:0000256" key="1">
    <source>
        <dbReference type="ARBA" id="ARBA00012486"/>
    </source>
</evidence>
<reference evidence="7" key="1">
    <citation type="journal article" date="2021" name="IMA Fungus">
        <title>Genomic characterization of three marine fungi, including Emericellopsis atlantica sp. nov. with signatures of a generalist lifestyle and marine biomass degradation.</title>
        <authorList>
            <person name="Hagestad O.C."/>
            <person name="Hou L."/>
            <person name="Andersen J.H."/>
            <person name="Hansen E.H."/>
            <person name="Altermark B."/>
            <person name="Li C."/>
            <person name="Kuhnert E."/>
            <person name="Cox R.J."/>
            <person name="Crous P.W."/>
            <person name="Spatafora J.W."/>
            <person name="Lail K."/>
            <person name="Amirebrahimi M."/>
            <person name="Lipzen A."/>
            <person name="Pangilinan J."/>
            <person name="Andreopoulos W."/>
            <person name="Hayes R.D."/>
            <person name="Ng V."/>
            <person name="Grigoriev I.V."/>
            <person name="Jackson S.A."/>
            <person name="Sutton T.D.S."/>
            <person name="Dobson A.D.W."/>
            <person name="Rama T."/>
        </authorList>
    </citation>
    <scope>NUCLEOTIDE SEQUENCE</scope>
    <source>
        <strain evidence="7">TRa3180A</strain>
    </source>
</reference>
<evidence type="ECO:0000259" key="6">
    <source>
        <dbReference type="PROSITE" id="PS50127"/>
    </source>
</evidence>
<dbReference type="Proteomes" id="UP000887226">
    <property type="component" value="Unassembled WGS sequence"/>
</dbReference>
<feature type="domain" description="UBC core" evidence="6">
    <location>
        <begin position="1"/>
        <end position="150"/>
    </location>
</feature>
<dbReference type="InterPro" id="IPR016135">
    <property type="entry name" value="UBQ-conjugating_enzyme/RWD"/>
</dbReference>
<sequence>MAAKRITREYAEISESPPSGINVSLDNDNVHKWNVVMAGPEGSPYAGGTFHLSLTLPPEYPFKAPVLSFKTRIYHPNVTNDEKGSMCIGILKSESWKPSSKILAVLLAVQDLLREPVPDDALEAQIADKFKNDRPGFERDAKDAVKRWAK</sequence>
<dbReference type="AlphaFoldDB" id="A0A9P7YWT6"/>
<accession>A0A9P7YWT6</accession>
<dbReference type="EC" id="2.3.2.23" evidence="1"/>
<keyword evidence="8" id="KW-1185">Reference proteome</keyword>
<dbReference type="PANTHER" id="PTHR24067">
    <property type="entry name" value="UBIQUITIN-CONJUGATING ENZYME E2"/>
    <property type="match status" value="1"/>
</dbReference>
<dbReference type="FunFam" id="3.10.110.10:FF:000060">
    <property type="entry name" value="Ubiquitin conjugating enzyme (UbcB)"/>
    <property type="match status" value="1"/>
</dbReference>
<gene>
    <name evidence="7" type="ORF">BJ878DRAFT_274631</name>
</gene>
<dbReference type="PROSITE" id="PS50127">
    <property type="entry name" value="UBC_2"/>
    <property type="match status" value="1"/>
</dbReference>
<evidence type="ECO:0000256" key="3">
    <source>
        <dbReference type="ARBA" id="ARBA00022741"/>
    </source>
</evidence>
<dbReference type="SMART" id="SM00212">
    <property type="entry name" value="UBCc"/>
    <property type="match status" value="1"/>
</dbReference>
<keyword evidence="3" id="KW-0547">Nucleotide-binding</keyword>
<dbReference type="InterPro" id="IPR000608">
    <property type="entry name" value="UBC"/>
</dbReference>
<dbReference type="GO" id="GO:0061631">
    <property type="term" value="F:ubiquitin conjugating enzyme activity"/>
    <property type="evidence" value="ECO:0007669"/>
    <property type="project" value="UniProtKB-EC"/>
</dbReference>
<dbReference type="SUPFAM" id="SSF54495">
    <property type="entry name" value="UBC-like"/>
    <property type="match status" value="1"/>
</dbReference>
<evidence type="ECO:0000313" key="7">
    <source>
        <dbReference type="EMBL" id="KAG9240695.1"/>
    </source>
</evidence>
<comment type="caution">
    <text evidence="7">The sequence shown here is derived from an EMBL/GenBank/DDBJ whole genome shotgun (WGS) entry which is preliminary data.</text>
</comment>
<dbReference type="OrthoDB" id="9978460at2759"/>
<dbReference type="Gene3D" id="3.10.110.10">
    <property type="entry name" value="Ubiquitin Conjugating Enzyme"/>
    <property type="match status" value="1"/>
</dbReference>
<dbReference type="InterPro" id="IPR050113">
    <property type="entry name" value="Ub_conjugating_enzyme"/>
</dbReference>
<evidence type="ECO:0000256" key="2">
    <source>
        <dbReference type="ARBA" id="ARBA00022679"/>
    </source>
</evidence>
<organism evidence="7 8">
    <name type="scientific">Calycina marina</name>
    <dbReference type="NCBI Taxonomy" id="1763456"/>
    <lineage>
        <taxon>Eukaryota</taxon>
        <taxon>Fungi</taxon>
        <taxon>Dikarya</taxon>
        <taxon>Ascomycota</taxon>
        <taxon>Pezizomycotina</taxon>
        <taxon>Leotiomycetes</taxon>
        <taxon>Helotiales</taxon>
        <taxon>Pezizellaceae</taxon>
        <taxon>Calycina</taxon>
    </lineage>
</organism>
<keyword evidence="2" id="KW-0808">Transferase</keyword>
<protein>
    <recommendedName>
        <fullName evidence="1">E2 ubiquitin-conjugating enzyme</fullName>
        <ecNumber evidence="1">2.3.2.23</ecNumber>
    </recommendedName>
</protein>
<proteinExistence type="predicted"/>
<evidence type="ECO:0000256" key="4">
    <source>
        <dbReference type="ARBA" id="ARBA00022786"/>
    </source>
</evidence>
<name>A0A9P7YWT6_9HELO</name>
<evidence type="ECO:0000256" key="5">
    <source>
        <dbReference type="ARBA" id="ARBA00022840"/>
    </source>
</evidence>
<dbReference type="EMBL" id="MU254366">
    <property type="protein sequence ID" value="KAG9240695.1"/>
    <property type="molecule type" value="Genomic_DNA"/>
</dbReference>
<keyword evidence="4" id="KW-0833">Ubl conjugation pathway</keyword>
<keyword evidence="5" id="KW-0067">ATP-binding</keyword>
<dbReference type="GO" id="GO:0005524">
    <property type="term" value="F:ATP binding"/>
    <property type="evidence" value="ECO:0007669"/>
    <property type="project" value="UniProtKB-KW"/>
</dbReference>
<dbReference type="Pfam" id="PF00179">
    <property type="entry name" value="UQ_con"/>
    <property type="match status" value="1"/>
</dbReference>
<evidence type="ECO:0000313" key="8">
    <source>
        <dbReference type="Proteomes" id="UP000887226"/>
    </source>
</evidence>